<dbReference type="SUPFAM" id="SSF56399">
    <property type="entry name" value="ADP-ribosylation"/>
    <property type="match status" value="2"/>
</dbReference>
<comment type="similarity">
    <text evidence="1">Belongs to the ARTD/PARP family.</text>
</comment>
<gene>
    <name evidence="3" type="ORF">QQF64_015328</name>
</gene>
<sequence length="222" mass="25482">MLCLTRQSGAKRLTSRALATVHAMGDYGYYKYPGRRKYIMYHGTTMRRALRIQREGFRPSSGGMLGPGVYLSRDMEKASRYPEDDRGRQRAIIRVEVRVGKVKRIDYKGHPLQKTWYQHGYDTAWVPPNCGMVRSGLEEDCVYDPSRIRKNQYPGRRTYIMYHGTTMENALRIQSEGFRRSSDGMLGPGVYVSRSKDKASRYPLNATGQQLAILKLSIRVGK</sequence>
<keyword evidence="4" id="KW-1185">Reference proteome</keyword>
<dbReference type="InterPro" id="IPR012317">
    <property type="entry name" value="Poly(ADP-ribose)pol_cat_dom"/>
</dbReference>
<evidence type="ECO:0000259" key="2">
    <source>
        <dbReference type="Pfam" id="PF00644"/>
    </source>
</evidence>
<dbReference type="Pfam" id="PF00644">
    <property type="entry name" value="PARP"/>
    <property type="match status" value="1"/>
</dbReference>
<organism evidence="3 4">
    <name type="scientific">Cirrhinus molitorella</name>
    <name type="common">mud carp</name>
    <dbReference type="NCBI Taxonomy" id="172907"/>
    <lineage>
        <taxon>Eukaryota</taxon>
        <taxon>Metazoa</taxon>
        <taxon>Chordata</taxon>
        <taxon>Craniata</taxon>
        <taxon>Vertebrata</taxon>
        <taxon>Euteleostomi</taxon>
        <taxon>Actinopterygii</taxon>
        <taxon>Neopterygii</taxon>
        <taxon>Teleostei</taxon>
        <taxon>Ostariophysi</taxon>
        <taxon>Cypriniformes</taxon>
        <taxon>Cyprinidae</taxon>
        <taxon>Labeoninae</taxon>
        <taxon>Labeonini</taxon>
        <taxon>Cirrhinus</taxon>
    </lineage>
</organism>
<accession>A0ABR3NUL1</accession>
<dbReference type="Gene3D" id="3.90.175.10">
    <property type="entry name" value="Diphtheria Toxin, domain 1"/>
    <property type="match status" value="2"/>
</dbReference>
<evidence type="ECO:0000313" key="4">
    <source>
        <dbReference type="Proteomes" id="UP001558613"/>
    </source>
</evidence>
<dbReference type="PANTHER" id="PTHR36542:SF2">
    <property type="entry name" value="GIG2-LIKE PROTEIN DRED-RELATED"/>
    <property type="match status" value="1"/>
</dbReference>
<name>A0ABR3NUL1_9TELE</name>
<feature type="domain" description="PARP catalytic" evidence="2">
    <location>
        <begin position="34"/>
        <end position="110"/>
    </location>
</feature>
<dbReference type="EMBL" id="JAYMGO010000002">
    <property type="protein sequence ID" value="KAL1280728.1"/>
    <property type="molecule type" value="Genomic_DNA"/>
</dbReference>
<dbReference type="PANTHER" id="PTHR36542">
    <property type="entry name" value="GIG2-LIKE PROTEIN DRED-RELATED"/>
    <property type="match status" value="1"/>
</dbReference>
<dbReference type="Proteomes" id="UP001558613">
    <property type="component" value="Unassembled WGS sequence"/>
</dbReference>
<reference evidence="3 4" key="1">
    <citation type="submission" date="2023-09" db="EMBL/GenBank/DDBJ databases">
        <authorList>
            <person name="Wang M."/>
        </authorList>
    </citation>
    <scope>NUCLEOTIDE SEQUENCE [LARGE SCALE GENOMIC DNA]</scope>
    <source>
        <strain evidence="3">GT-2023</strain>
        <tissue evidence="3">Liver</tissue>
    </source>
</reference>
<feature type="non-terminal residue" evidence="3">
    <location>
        <position position="222"/>
    </location>
</feature>
<evidence type="ECO:0000313" key="3">
    <source>
        <dbReference type="EMBL" id="KAL1280728.1"/>
    </source>
</evidence>
<proteinExistence type="inferred from homology"/>
<protein>
    <recommendedName>
        <fullName evidence="2">PARP catalytic domain-containing protein</fullName>
    </recommendedName>
</protein>
<evidence type="ECO:0000256" key="1">
    <source>
        <dbReference type="ARBA" id="ARBA00024347"/>
    </source>
</evidence>
<comment type="caution">
    <text evidence="3">The sequence shown here is derived from an EMBL/GenBank/DDBJ whole genome shotgun (WGS) entry which is preliminary data.</text>
</comment>